<dbReference type="OrthoDB" id="710024at2"/>
<feature type="signal peptide" evidence="1">
    <location>
        <begin position="1"/>
        <end position="21"/>
    </location>
</feature>
<dbReference type="EMBL" id="QCXX01000003">
    <property type="protein sequence ID" value="PUV23891.1"/>
    <property type="molecule type" value="Genomic_DNA"/>
</dbReference>
<keyword evidence="1" id="KW-0732">Signal</keyword>
<comment type="caution">
    <text evidence="2">The sequence shown here is derived from an EMBL/GenBank/DDBJ whole genome shotgun (WGS) entry which is preliminary data.</text>
</comment>
<name>A0A363NTA5_9SPHI</name>
<sequence length="152" mass="17596">MSLLHTFLASLSVVALSVSCAAGDGNKMERQRADSLANKVVEGKINLEWLANSDEFMYFNEKYFHEAADLKMIPKFDKVQIQIVTYRIYKHVKLSDNRYHFAVKQAKDLHIPNKAFVYYQRSFDEMNRKAAASKDSIRLELPDNYAIKLINE</sequence>
<dbReference type="AlphaFoldDB" id="A0A363NTA5"/>
<evidence type="ECO:0000256" key="1">
    <source>
        <dbReference type="SAM" id="SignalP"/>
    </source>
</evidence>
<dbReference type="RefSeq" id="WP_108633820.1">
    <property type="nucleotide sequence ID" value="NZ_QCXX01000003.1"/>
</dbReference>
<accession>A0A363NTA5</accession>
<proteinExistence type="predicted"/>
<evidence type="ECO:0000313" key="3">
    <source>
        <dbReference type="Proteomes" id="UP000250831"/>
    </source>
</evidence>
<dbReference type="Proteomes" id="UP000250831">
    <property type="component" value="Unassembled WGS sequence"/>
</dbReference>
<evidence type="ECO:0000313" key="2">
    <source>
        <dbReference type="EMBL" id="PUV23891.1"/>
    </source>
</evidence>
<organism evidence="2 3">
    <name type="scientific">Sphingobacterium athyrii</name>
    <dbReference type="NCBI Taxonomy" id="2152717"/>
    <lineage>
        <taxon>Bacteria</taxon>
        <taxon>Pseudomonadati</taxon>
        <taxon>Bacteroidota</taxon>
        <taxon>Sphingobacteriia</taxon>
        <taxon>Sphingobacteriales</taxon>
        <taxon>Sphingobacteriaceae</taxon>
        <taxon>Sphingobacterium</taxon>
    </lineage>
</organism>
<protein>
    <submittedName>
        <fullName evidence="2">Uncharacterized protein</fullName>
    </submittedName>
</protein>
<feature type="chain" id="PRO_5016718985" evidence="1">
    <location>
        <begin position="22"/>
        <end position="152"/>
    </location>
</feature>
<reference evidence="2 3" key="1">
    <citation type="submission" date="2018-04" db="EMBL/GenBank/DDBJ databases">
        <title>Sphingobacterium sp. M46 Genome.</title>
        <authorList>
            <person name="Cheng J."/>
            <person name="Li Y."/>
        </authorList>
    </citation>
    <scope>NUCLEOTIDE SEQUENCE [LARGE SCALE GENOMIC DNA]</scope>
    <source>
        <strain evidence="2 3">M46</strain>
    </source>
</reference>
<gene>
    <name evidence="2" type="ORF">DCO56_10920</name>
</gene>
<keyword evidence="3" id="KW-1185">Reference proteome</keyword>